<evidence type="ECO:0000256" key="1">
    <source>
        <dbReference type="PROSITE-ProRule" id="PRU00339"/>
    </source>
</evidence>
<dbReference type="InterPro" id="IPR051616">
    <property type="entry name" value="Cul2-RING_E3_ligase_SR"/>
</dbReference>
<name>A0ABC8VC82_9POAL</name>
<reference evidence="2" key="1">
    <citation type="submission" date="2024-10" db="EMBL/GenBank/DDBJ databases">
        <authorList>
            <person name="Ryan C."/>
        </authorList>
    </citation>
    <scope>NUCLEOTIDE SEQUENCE [LARGE SCALE GENOMIC DNA]</scope>
</reference>
<dbReference type="PROSITE" id="PS50005">
    <property type="entry name" value="TPR"/>
    <property type="match status" value="1"/>
</dbReference>
<dbReference type="PANTHER" id="PTHR46224:SF68">
    <property type="entry name" value="OS08G0325400 PROTEIN"/>
    <property type="match status" value="1"/>
</dbReference>
<sequence length="248" mass="27286">MAPPPRRFQLPIFSGKSIPTLGLSPTSQNRTLTALSRRADAAAVTSMYDMLFHAAYDGDLRHFKRLVRALDKGRGRLREAVEAARLDGVGALHVAAVAGSLEVCSYMVEGLRVGVDPVDDEGKIAKLKSLGSEAVETKDYPSASEFYTKAMDLDPDDASLFSNRSLCWLRMGDGQKALLDARECRRMRPDWPKACYRQGAALMLLKDYGSACEALFDGFKLDPENADIEHALREAMKSLKISQGNEVK</sequence>
<dbReference type="InterPro" id="IPR011990">
    <property type="entry name" value="TPR-like_helical_dom_sf"/>
</dbReference>
<feature type="repeat" description="TPR" evidence="1">
    <location>
        <begin position="124"/>
        <end position="157"/>
    </location>
</feature>
<dbReference type="InterPro" id="IPR019734">
    <property type="entry name" value="TPR_rpt"/>
</dbReference>
<gene>
    <name evidence="2" type="ORF">URODEC1_LOCUS1957</name>
</gene>
<keyword evidence="3" id="KW-1185">Reference proteome</keyword>
<dbReference type="PANTHER" id="PTHR46224">
    <property type="entry name" value="ANKYRIN REPEAT FAMILY PROTEIN"/>
    <property type="match status" value="1"/>
</dbReference>
<proteinExistence type="predicted"/>
<dbReference type="SUPFAM" id="SSF48452">
    <property type="entry name" value="TPR-like"/>
    <property type="match status" value="1"/>
</dbReference>
<protein>
    <submittedName>
        <fullName evidence="2">Uncharacterized protein</fullName>
    </submittedName>
</protein>
<keyword evidence="1" id="KW-0802">TPR repeat</keyword>
<accession>A0ABC8VC82</accession>
<dbReference type="Proteomes" id="UP001497457">
    <property type="component" value="Chromosome 1b"/>
</dbReference>
<dbReference type="Gene3D" id="1.25.40.20">
    <property type="entry name" value="Ankyrin repeat-containing domain"/>
    <property type="match status" value="1"/>
</dbReference>
<dbReference type="InterPro" id="IPR036770">
    <property type="entry name" value="Ankyrin_rpt-contain_sf"/>
</dbReference>
<dbReference type="EMBL" id="OZ075111">
    <property type="protein sequence ID" value="CAL4887823.1"/>
    <property type="molecule type" value="Genomic_DNA"/>
</dbReference>
<dbReference type="Pfam" id="PF13181">
    <property type="entry name" value="TPR_8"/>
    <property type="match status" value="1"/>
</dbReference>
<organism evidence="2 3">
    <name type="scientific">Urochloa decumbens</name>
    <dbReference type="NCBI Taxonomy" id="240449"/>
    <lineage>
        <taxon>Eukaryota</taxon>
        <taxon>Viridiplantae</taxon>
        <taxon>Streptophyta</taxon>
        <taxon>Embryophyta</taxon>
        <taxon>Tracheophyta</taxon>
        <taxon>Spermatophyta</taxon>
        <taxon>Magnoliopsida</taxon>
        <taxon>Liliopsida</taxon>
        <taxon>Poales</taxon>
        <taxon>Poaceae</taxon>
        <taxon>PACMAD clade</taxon>
        <taxon>Panicoideae</taxon>
        <taxon>Panicodae</taxon>
        <taxon>Paniceae</taxon>
        <taxon>Melinidinae</taxon>
        <taxon>Urochloa</taxon>
    </lineage>
</organism>
<evidence type="ECO:0000313" key="3">
    <source>
        <dbReference type="Proteomes" id="UP001497457"/>
    </source>
</evidence>
<dbReference type="AlphaFoldDB" id="A0ABC8VC82"/>
<dbReference type="Gene3D" id="1.25.40.10">
    <property type="entry name" value="Tetratricopeptide repeat domain"/>
    <property type="match status" value="1"/>
</dbReference>
<evidence type="ECO:0000313" key="2">
    <source>
        <dbReference type="EMBL" id="CAL4887823.1"/>
    </source>
</evidence>
<dbReference type="SMART" id="SM00028">
    <property type="entry name" value="TPR"/>
    <property type="match status" value="3"/>
</dbReference>